<keyword evidence="1" id="KW-0732">Signal</keyword>
<dbReference type="EMBL" id="BX284603">
    <property type="protein sequence ID" value="CCD73949.1"/>
    <property type="molecule type" value="Genomic_DNA"/>
</dbReference>
<feature type="chain" id="PRO_5003564394" evidence="1">
    <location>
        <begin position="21"/>
        <end position="351"/>
    </location>
</feature>
<dbReference type="HOGENOM" id="CLU_790470_0_0_1"/>
<dbReference type="PaxDb" id="6239-T04A6.3b"/>
<reference evidence="2 3" key="1">
    <citation type="journal article" date="1998" name="Science">
        <title>Genome sequence of the nematode C. elegans: a platform for investigating biology.</title>
        <authorList>
            <consortium name="The C. elegans sequencing consortium"/>
            <person name="Sulson J.E."/>
            <person name="Waterston R."/>
        </authorList>
    </citation>
    <scope>NUCLEOTIDE SEQUENCE [LARGE SCALE GENOMIC DNA]</scope>
    <source>
        <strain evidence="2 3">Bristol N2</strain>
    </source>
</reference>
<evidence type="ECO:0000313" key="3">
    <source>
        <dbReference type="Proteomes" id="UP000001940"/>
    </source>
</evidence>
<dbReference type="ExpressionAtlas" id="H2L0K2">
    <property type="expression patterns" value="baseline and differential"/>
</dbReference>
<dbReference type="InParanoid" id="H2L0K2"/>
<keyword evidence="3" id="KW-1185">Reference proteome</keyword>
<dbReference type="AGR" id="WB:WBGene00020202"/>
<dbReference type="AlphaFoldDB" id="H2L0K2"/>
<dbReference type="Bgee" id="WBGene00020202">
    <property type="expression patterns" value="Expressed in larva and 1 other cell type or tissue"/>
</dbReference>
<dbReference type="Pfam" id="PF03761">
    <property type="entry name" value="DUF316"/>
    <property type="match status" value="1"/>
</dbReference>
<evidence type="ECO:0000313" key="2">
    <source>
        <dbReference type="EMBL" id="CCD73949.1"/>
    </source>
</evidence>
<dbReference type="GeneID" id="188037"/>
<dbReference type="Proteomes" id="UP000001940">
    <property type="component" value="Chromosome III"/>
</dbReference>
<sequence length="351" mass="40341">MKITQFLLFVILIVIPAVLSDDNDVRLENCGKRLEQSGSGNDTQDDWYGVLGRGSTYNTFTTIGLGAVTISRTHAIIDHSILKEKMVELDKSTCHEEQANVRLREDLYIYFMTSERDTSVHLLIRDSHFFGSCESENPKGFLVVKFEKPINLPYVCFPDNSWKWFNKSVNSYRLTNDSDHIIRTEGRVGPCGVNNTDTCWYIPEELKNEKTNGNESYPILSIGERTQLIGFVYKDMPNSTFRSFLNIYSTFNKTCEHLGFCKRNNPPSTSTEITTTIAESTTYFHYEEQTLIPTTSSPTTVIYYIPAIGYDDFEVDYIRKNKTNNGTKFRSFDTLMLMSMIFVFASRMFDK</sequence>
<evidence type="ECO:0000313" key="4">
    <source>
        <dbReference type="WormBase" id="T04A6.3b"/>
    </source>
</evidence>
<dbReference type="FunCoup" id="H2L0K2">
    <property type="interactions" value="171"/>
</dbReference>
<proteinExistence type="predicted"/>
<dbReference type="RefSeq" id="NP_001254949.1">
    <property type="nucleotide sequence ID" value="NM_001268020.1"/>
</dbReference>
<dbReference type="CTD" id="188037"/>
<organism evidence="2 3">
    <name type="scientific">Caenorhabditis elegans</name>
    <dbReference type="NCBI Taxonomy" id="6239"/>
    <lineage>
        <taxon>Eukaryota</taxon>
        <taxon>Metazoa</taxon>
        <taxon>Ecdysozoa</taxon>
        <taxon>Nematoda</taxon>
        <taxon>Chromadorea</taxon>
        <taxon>Rhabditida</taxon>
        <taxon>Rhabditina</taxon>
        <taxon>Rhabditomorpha</taxon>
        <taxon>Rhabditoidea</taxon>
        <taxon>Rhabditidae</taxon>
        <taxon>Peloderinae</taxon>
        <taxon>Caenorhabditis</taxon>
    </lineage>
</organism>
<dbReference type="KEGG" id="cel:CELE_T04A6.3"/>
<dbReference type="WormBase" id="T04A6.3b">
    <property type="protein sequence ID" value="CE44064"/>
    <property type="gene ID" value="WBGene00020202"/>
</dbReference>
<accession>H2L0K2</accession>
<name>H2L0K2_CAEEL</name>
<protein>
    <submittedName>
        <fullName evidence="2">Uncharacterized protein</fullName>
    </submittedName>
</protein>
<evidence type="ECO:0000256" key="1">
    <source>
        <dbReference type="SAM" id="SignalP"/>
    </source>
</evidence>
<gene>
    <name evidence="2" type="ORF">CELE_T04A6.3</name>
    <name evidence="2 4" type="ORF">T04A6.3</name>
</gene>
<dbReference type="PANTHER" id="PTHR31578">
    <property type="entry name" value="PROTEIN CBG21223-RELATED"/>
    <property type="match status" value="1"/>
</dbReference>
<dbReference type="PANTHER" id="PTHR31578:SF3">
    <property type="entry name" value="NEMATODE SPECIFIC PEPTIDE FAMILY"/>
    <property type="match status" value="1"/>
</dbReference>
<dbReference type="InterPro" id="IPR005514">
    <property type="entry name" value="DUF316"/>
</dbReference>
<feature type="signal peptide" evidence="1">
    <location>
        <begin position="1"/>
        <end position="20"/>
    </location>
</feature>
<dbReference type="InterPro" id="IPR021010">
    <property type="entry name" value="Cytosolic_motility_protein"/>
</dbReference>